<evidence type="ECO:0000313" key="2">
    <source>
        <dbReference type="EMBL" id="KAK1572703.1"/>
    </source>
</evidence>
<accession>A0AAD8PMI3</accession>
<gene>
    <name evidence="2" type="ORF">LY79DRAFT_653440</name>
</gene>
<comment type="caution">
    <text evidence="2">The sequence shown here is derived from an EMBL/GenBank/DDBJ whole genome shotgun (WGS) entry which is preliminary data.</text>
</comment>
<dbReference type="Proteomes" id="UP001230504">
    <property type="component" value="Unassembled WGS sequence"/>
</dbReference>
<feature type="compositionally biased region" description="Low complexity" evidence="1">
    <location>
        <begin position="35"/>
        <end position="50"/>
    </location>
</feature>
<reference evidence="2" key="1">
    <citation type="submission" date="2021-06" db="EMBL/GenBank/DDBJ databases">
        <title>Comparative genomics, transcriptomics and evolutionary studies reveal genomic signatures of adaptation to plant cell wall in hemibiotrophic fungi.</title>
        <authorList>
            <consortium name="DOE Joint Genome Institute"/>
            <person name="Baroncelli R."/>
            <person name="Diaz J.F."/>
            <person name="Benocci T."/>
            <person name="Peng M."/>
            <person name="Battaglia E."/>
            <person name="Haridas S."/>
            <person name="Andreopoulos W."/>
            <person name="Labutti K."/>
            <person name="Pangilinan J."/>
            <person name="Floch G.L."/>
            <person name="Makela M.R."/>
            <person name="Henrissat B."/>
            <person name="Grigoriev I.V."/>
            <person name="Crouch J.A."/>
            <person name="De Vries R.P."/>
            <person name="Sukno S.A."/>
            <person name="Thon M.R."/>
        </authorList>
    </citation>
    <scope>NUCLEOTIDE SEQUENCE</scope>
    <source>
        <strain evidence="2">CBS 125086</strain>
    </source>
</reference>
<feature type="compositionally biased region" description="Low complexity" evidence="1">
    <location>
        <begin position="58"/>
        <end position="93"/>
    </location>
</feature>
<keyword evidence="3" id="KW-1185">Reference proteome</keyword>
<evidence type="ECO:0000256" key="1">
    <source>
        <dbReference type="SAM" id="MobiDB-lite"/>
    </source>
</evidence>
<proteinExistence type="predicted"/>
<name>A0AAD8PMI3_9PEZI</name>
<dbReference type="RefSeq" id="XP_060408494.1">
    <property type="nucleotide sequence ID" value="XM_060562603.1"/>
</dbReference>
<sequence length="156" mass="16121">MAILKPVTRPASSIRVERTPEDKKGPLKPSGGGIKKTSAKASSSSALSSSRPITGPLSGPISSPHTGPSSTGSSPNLSKTTKTSQTATKAVQQPKKPKTVNVLRNVRRSKKLVKAGSIPGLMPISSFGSIASAMRATLAETQLREKQSSGCSQVTQ</sequence>
<dbReference type="EMBL" id="JAHLJV010000105">
    <property type="protein sequence ID" value="KAK1572703.1"/>
    <property type="molecule type" value="Genomic_DNA"/>
</dbReference>
<dbReference type="GeneID" id="85446843"/>
<feature type="region of interest" description="Disordered" evidence="1">
    <location>
        <begin position="1"/>
        <end position="100"/>
    </location>
</feature>
<dbReference type="AlphaFoldDB" id="A0AAD8PMI3"/>
<evidence type="ECO:0000313" key="3">
    <source>
        <dbReference type="Proteomes" id="UP001230504"/>
    </source>
</evidence>
<feature type="compositionally biased region" description="Basic and acidic residues" evidence="1">
    <location>
        <begin position="15"/>
        <end position="25"/>
    </location>
</feature>
<organism evidence="2 3">
    <name type="scientific">Colletotrichum navitas</name>
    <dbReference type="NCBI Taxonomy" id="681940"/>
    <lineage>
        <taxon>Eukaryota</taxon>
        <taxon>Fungi</taxon>
        <taxon>Dikarya</taxon>
        <taxon>Ascomycota</taxon>
        <taxon>Pezizomycotina</taxon>
        <taxon>Sordariomycetes</taxon>
        <taxon>Hypocreomycetidae</taxon>
        <taxon>Glomerellales</taxon>
        <taxon>Glomerellaceae</taxon>
        <taxon>Colletotrichum</taxon>
        <taxon>Colletotrichum graminicola species complex</taxon>
    </lineage>
</organism>
<protein>
    <submittedName>
        <fullName evidence="2">Uncharacterized protein</fullName>
    </submittedName>
</protein>